<dbReference type="EMBL" id="BMAT01008337">
    <property type="protein sequence ID" value="GFR82550.1"/>
    <property type="molecule type" value="Genomic_DNA"/>
</dbReference>
<proteinExistence type="predicted"/>
<keyword evidence="3" id="KW-1185">Reference proteome</keyword>
<feature type="signal peptide" evidence="1">
    <location>
        <begin position="1"/>
        <end position="30"/>
    </location>
</feature>
<evidence type="ECO:0000313" key="2">
    <source>
        <dbReference type="EMBL" id="GFR82550.1"/>
    </source>
</evidence>
<feature type="chain" id="PRO_5043439115" evidence="1">
    <location>
        <begin position="31"/>
        <end position="173"/>
    </location>
</feature>
<reference evidence="2 3" key="1">
    <citation type="journal article" date="2021" name="Elife">
        <title>Chloroplast acquisition without the gene transfer in kleptoplastic sea slugs, Plakobranchus ocellatus.</title>
        <authorList>
            <person name="Maeda T."/>
            <person name="Takahashi S."/>
            <person name="Yoshida T."/>
            <person name="Shimamura S."/>
            <person name="Takaki Y."/>
            <person name="Nagai Y."/>
            <person name="Toyoda A."/>
            <person name="Suzuki Y."/>
            <person name="Arimoto A."/>
            <person name="Ishii H."/>
            <person name="Satoh N."/>
            <person name="Nishiyama T."/>
            <person name="Hasebe M."/>
            <person name="Maruyama T."/>
            <person name="Minagawa J."/>
            <person name="Obokata J."/>
            <person name="Shigenobu S."/>
        </authorList>
    </citation>
    <scope>NUCLEOTIDE SEQUENCE [LARGE SCALE GENOMIC DNA]</scope>
</reference>
<name>A0AAV4GDR3_9GAST</name>
<dbReference type="Proteomes" id="UP000762676">
    <property type="component" value="Unassembled WGS sequence"/>
</dbReference>
<comment type="caution">
    <text evidence="2">The sequence shown here is derived from an EMBL/GenBank/DDBJ whole genome shotgun (WGS) entry which is preliminary data.</text>
</comment>
<sequence>MLSSYSSSKKPLSFCLYLLLLLMIACPIAGQLPTSQRPFPPLFNAALGRPVVTNPSASTCGLGGTRAFCISSQEVESINTCVQDFCVQTCPGRTTLPQATRMLEATSPGSGDCVVADIVNTRPDSATGAFSWVLTQAGPTCFLQPRASPRLDTSGAVSFTLTVWIWLDSQDMG</sequence>
<keyword evidence="1" id="KW-0732">Signal</keyword>
<organism evidence="2 3">
    <name type="scientific">Elysia marginata</name>
    <dbReference type="NCBI Taxonomy" id="1093978"/>
    <lineage>
        <taxon>Eukaryota</taxon>
        <taxon>Metazoa</taxon>
        <taxon>Spiralia</taxon>
        <taxon>Lophotrochozoa</taxon>
        <taxon>Mollusca</taxon>
        <taxon>Gastropoda</taxon>
        <taxon>Heterobranchia</taxon>
        <taxon>Euthyneura</taxon>
        <taxon>Panpulmonata</taxon>
        <taxon>Sacoglossa</taxon>
        <taxon>Placobranchoidea</taxon>
        <taxon>Plakobranchidae</taxon>
        <taxon>Elysia</taxon>
    </lineage>
</organism>
<evidence type="ECO:0000256" key="1">
    <source>
        <dbReference type="SAM" id="SignalP"/>
    </source>
</evidence>
<protein>
    <submittedName>
        <fullName evidence="2">Usherin</fullName>
    </submittedName>
</protein>
<gene>
    <name evidence="2" type="ORF">ElyMa_004101200</name>
</gene>
<accession>A0AAV4GDR3</accession>
<evidence type="ECO:0000313" key="3">
    <source>
        <dbReference type="Proteomes" id="UP000762676"/>
    </source>
</evidence>
<dbReference type="AlphaFoldDB" id="A0AAV4GDR3"/>